<name>A0A443PSD1_9MAGN</name>
<proteinExistence type="predicted"/>
<dbReference type="EMBL" id="QPKB01000010">
    <property type="protein sequence ID" value="RWR93679.1"/>
    <property type="molecule type" value="Genomic_DNA"/>
</dbReference>
<dbReference type="PANTHER" id="PTHR45749">
    <property type="match status" value="1"/>
</dbReference>
<evidence type="ECO:0000313" key="3">
    <source>
        <dbReference type="Proteomes" id="UP000283530"/>
    </source>
</evidence>
<dbReference type="OrthoDB" id="10062065at2759"/>
<dbReference type="InterPro" id="IPR006580">
    <property type="entry name" value="Znf_TTF"/>
</dbReference>
<dbReference type="Pfam" id="PF14291">
    <property type="entry name" value="DUF4371"/>
    <property type="match status" value="1"/>
</dbReference>
<dbReference type="AlphaFoldDB" id="A0A443PSD1"/>
<keyword evidence="3" id="KW-1185">Reference proteome</keyword>
<accession>A0A443PSD1</accession>
<dbReference type="SMART" id="SM00597">
    <property type="entry name" value="ZnF_TTF"/>
    <property type="match status" value="1"/>
</dbReference>
<comment type="caution">
    <text evidence="2">The sequence shown here is derived from an EMBL/GenBank/DDBJ whole genome shotgun (WGS) entry which is preliminary data.</text>
</comment>
<dbReference type="STRING" id="337451.A0A443PSD1"/>
<dbReference type="InterPro" id="IPR025398">
    <property type="entry name" value="DUF4371"/>
</dbReference>
<evidence type="ECO:0000259" key="1">
    <source>
        <dbReference type="SMART" id="SM00597"/>
    </source>
</evidence>
<dbReference type="Proteomes" id="UP000283530">
    <property type="component" value="Unassembled WGS sequence"/>
</dbReference>
<feature type="domain" description="TTF-type" evidence="1">
    <location>
        <begin position="190"/>
        <end position="275"/>
    </location>
</feature>
<dbReference type="PANTHER" id="PTHR45749:SF34">
    <property type="entry name" value="ZINC FINGER MYM-TYPE PROTEIN 1-LIKE"/>
    <property type="match status" value="1"/>
</dbReference>
<sequence length="385" mass="44587">MSQVRQIFSVKVKERVRVYERTAKLVKETESMAPASSTSISEHPEVRLYSFLSLSIKYEYKLDCLILPREGKREKRDFIVRSLYESAAQVSYGNQLKTGAVGNSFRFKIALRPVYSSSDLVTYFLPSRLRRFRIQSHEVNLTNLPAAPGLRNPISSSHPMDRYQVQRAYLQKGPCQPRDHKFPYTRCGEDKRRFNPFLFKDYDSWLEYSIEKDAAFCMCCYLFGEETRYDAFITQGFKKRIENHVGGPNGVHNQAYEKYQNLLNQKQHIETIIIKQSSQVQTDYRICLKATLAAVRFLLRQGLPFHGHDKSEYSNNMGNFLELLQVLANHNEAIKRVVDTPIINYNDVNKKWARTPISIEVAELKLAAFTLNLKIKTVFGTPRLG</sequence>
<reference evidence="2 3" key="1">
    <citation type="journal article" date="2019" name="Nat. Plants">
        <title>Stout camphor tree genome fills gaps in understanding of flowering plant genome evolution.</title>
        <authorList>
            <person name="Chaw S.M."/>
            <person name="Liu Y.C."/>
            <person name="Wu Y.W."/>
            <person name="Wang H.Y."/>
            <person name="Lin C.I."/>
            <person name="Wu C.S."/>
            <person name="Ke H.M."/>
            <person name="Chang L.Y."/>
            <person name="Hsu C.Y."/>
            <person name="Yang H.T."/>
            <person name="Sudianto E."/>
            <person name="Hsu M.H."/>
            <person name="Wu K.P."/>
            <person name="Wang L.N."/>
            <person name="Leebens-Mack J.H."/>
            <person name="Tsai I.J."/>
        </authorList>
    </citation>
    <scope>NUCLEOTIDE SEQUENCE [LARGE SCALE GENOMIC DNA]</scope>
    <source>
        <strain evidence="3">cv. Chaw 1501</strain>
        <tissue evidence="2">Young leaves</tissue>
    </source>
</reference>
<organism evidence="2 3">
    <name type="scientific">Cinnamomum micranthum f. kanehirae</name>
    <dbReference type="NCBI Taxonomy" id="337451"/>
    <lineage>
        <taxon>Eukaryota</taxon>
        <taxon>Viridiplantae</taxon>
        <taxon>Streptophyta</taxon>
        <taxon>Embryophyta</taxon>
        <taxon>Tracheophyta</taxon>
        <taxon>Spermatophyta</taxon>
        <taxon>Magnoliopsida</taxon>
        <taxon>Magnoliidae</taxon>
        <taxon>Laurales</taxon>
        <taxon>Lauraceae</taxon>
        <taxon>Cinnamomum</taxon>
    </lineage>
</organism>
<evidence type="ECO:0000313" key="2">
    <source>
        <dbReference type="EMBL" id="RWR93679.1"/>
    </source>
</evidence>
<gene>
    <name evidence="2" type="ORF">CKAN_02294300</name>
</gene>
<protein>
    <submittedName>
        <fullName evidence="2">Zinc finger MYM-type protein 1-like protein</fullName>
    </submittedName>
</protein>